<protein>
    <submittedName>
        <fullName evidence="1">Uncharacterized protein</fullName>
    </submittedName>
</protein>
<proteinExistence type="predicted"/>
<accession>A0A9Q8SS81</accession>
<sequence length="101" mass="10487">MPCHSPSPPLARRLLSYLSATPLRTTGGRAHDVNQAPQVSLAGITRRSSPRQCTHSTLGTGWTGATNATSLSAPRDYEMIIETGSPGLLELSGGTAATSVL</sequence>
<dbReference type="Proteomes" id="UP000830671">
    <property type="component" value="Chromosome 4"/>
</dbReference>
<dbReference type="KEGG" id="clup:CLUP02_07606"/>
<dbReference type="AlphaFoldDB" id="A0A9Q8SS81"/>
<evidence type="ECO:0000313" key="1">
    <source>
        <dbReference type="EMBL" id="UQC82120.1"/>
    </source>
</evidence>
<keyword evidence="2" id="KW-1185">Reference proteome</keyword>
<organism evidence="1 2">
    <name type="scientific">Colletotrichum lupini</name>
    <dbReference type="NCBI Taxonomy" id="145971"/>
    <lineage>
        <taxon>Eukaryota</taxon>
        <taxon>Fungi</taxon>
        <taxon>Dikarya</taxon>
        <taxon>Ascomycota</taxon>
        <taxon>Pezizomycotina</taxon>
        <taxon>Sordariomycetes</taxon>
        <taxon>Hypocreomycetidae</taxon>
        <taxon>Glomerellales</taxon>
        <taxon>Glomerellaceae</taxon>
        <taxon>Colletotrichum</taxon>
        <taxon>Colletotrichum acutatum species complex</taxon>
    </lineage>
</organism>
<dbReference type="GeneID" id="73341610"/>
<evidence type="ECO:0000313" key="2">
    <source>
        <dbReference type="Proteomes" id="UP000830671"/>
    </source>
</evidence>
<gene>
    <name evidence="1" type="ORF">CLUP02_07606</name>
</gene>
<reference evidence="1" key="1">
    <citation type="journal article" date="2021" name="Mol. Plant Microbe Interact.">
        <title>Complete Genome Sequence of the Plant-Pathogenic Fungus Colletotrichum lupini.</title>
        <authorList>
            <person name="Baroncelli R."/>
            <person name="Pensec F."/>
            <person name="Da Lio D."/>
            <person name="Boufleur T."/>
            <person name="Vicente I."/>
            <person name="Sarrocco S."/>
            <person name="Picot A."/>
            <person name="Baraldi E."/>
            <person name="Sukno S."/>
            <person name="Thon M."/>
            <person name="Le Floch G."/>
        </authorList>
    </citation>
    <scope>NUCLEOTIDE SEQUENCE</scope>
    <source>
        <strain evidence="1">IMI 504893</strain>
    </source>
</reference>
<name>A0A9Q8SS81_9PEZI</name>
<dbReference type="EMBL" id="CP019476">
    <property type="protein sequence ID" value="UQC82120.1"/>
    <property type="molecule type" value="Genomic_DNA"/>
</dbReference>
<dbReference type="RefSeq" id="XP_049143743.1">
    <property type="nucleotide sequence ID" value="XM_049286600.1"/>
</dbReference>